<dbReference type="AlphaFoldDB" id="A0AAQ3JJ69"/>
<dbReference type="GeneID" id="92740354"/>
<gene>
    <name evidence="1" type="ORF">RBI15_03075</name>
</gene>
<evidence type="ECO:0000313" key="2">
    <source>
        <dbReference type="Proteomes" id="UP001243496"/>
    </source>
</evidence>
<dbReference type="Proteomes" id="UP001243496">
    <property type="component" value="Chromosome"/>
</dbReference>
<protein>
    <submittedName>
        <fullName evidence="1">Uncharacterized protein</fullName>
    </submittedName>
</protein>
<proteinExistence type="predicted"/>
<accession>A0AAQ3JJ69</accession>
<name>A0AAQ3JJ69_ANAHA</name>
<evidence type="ECO:0000313" key="1">
    <source>
        <dbReference type="EMBL" id="WMD17105.1"/>
    </source>
</evidence>
<organism evidence="1 2">
    <name type="scientific">Anaerostipes hadrus</name>
    <dbReference type="NCBI Taxonomy" id="649756"/>
    <lineage>
        <taxon>Bacteria</taxon>
        <taxon>Bacillati</taxon>
        <taxon>Bacillota</taxon>
        <taxon>Clostridia</taxon>
        <taxon>Lachnospirales</taxon>
        <taxon>Lachnospiraceae</taxon>
        <taxon>Anaerostipes</taxon>
    </lineage>
</organism>
<dbReference type="RefSeq" id="WP_306857572.1">
    <property type="nucleotide sequence ID" value="NZ_CP132968.1"/>
</dbReference>
<dbReference type="EMBL" id="CP132968">
    <property type="protein sequence ID" value="WMD17105.1"/>
    <property type="molecule type" value="Genomic_DNA"/>
</dbReference>
<sequence>MKRRYERPSAYIEEFTPNEYVAACGESGKVYNFQCNAGSHDYYGNVYLETNKKAGLQTQGGMEWVNGKPKFYSADKHLTNRYHACDTTHKANSKDEFRDGYYLRGDTFLNVIVWRGENGNNVHCTTNLNQETWGTAKS</sequence>
<reference evidence="1" key="1">
    <citation type="submission" date="2023-08" db="EMBL/GenBank/DDBJ databases">
        <title>Complete Genome Sequences of butyrate producing Anaerostipes hadrus strains BA1 and GIF7 isolated from the terminal ileum of a healthy lean male.</title>
        <authorList>
            <person name="Low A."/>
            <person name="Sheludchenko M."/>
            <person name="Cheng H.E."/>
            <person name="Koh X.Q."/>
            <person name="Lee J."/>
        </authorList>
    </citation>
    <scope>NUCLEOTIDE SEQUENCE</scope>
    <source>
        <strain evidence="1">BA1</strain>
    </source>
</reference>